<evidence type="ECO:0000256" key="1">
    <source>
        <dbReference type="ARBA" id="ARBA00022614"/>
    </source>
</evidence>
<dbReference type="SUPFAM" id="SSF52058">
    <property type="entry name" value="L domain-like"/>
    <property type="match status" value="1"/>
</dbReference>
<dbReference type="OrthoDB" id="2191907at2759"/>
<name>S7XFZ1_SPRLO</name>
<gene>
    <name evidence="3" type="ORF">SLOPH_2608</name>
</gene>
<keyword evidence="1" id="KW-0433">Leucine-rich repeat</keyword>
<protein>
    <submittedName>
        <fullName evidence="3">Leucine rich repeat protein</fullName>
    </submittedName>
</protein>
<dbReference type="Proteomes" id="UP000014978">
    <property type="component" value="Unassembled WGS sequence"/>
</dbReference>
<accession>S7XFZ1</accession>
<proteinExistence type="predicted"/>
<dbReference type="InParanoid" id="S7XFZ1"/>
<evidence type="ECO:0000256" key="2">
    <source>
        <dbReference type="ARBA" id="ARBA00022737"/>
    </source>
</evidence>
<dbReference type="VEuPathDB" id="MicrosporidiaDB:SLOPH_2608"/>
<keyword evidence="4" id="KW-1185">Reference proteome</keyword>
<dbReference type="InterPro" id="IPR001611">
    <property type="entry name" value="Leu-rich_rpt"/>
</dbReference>
<dbReference type="PANTHER" id="PTHR48051:SF46">
    <property type="entry name" value="LEUCINE RICH REPEAT-CONTAINING DOMAIN PROTEIN"/>
    <property type="match status" value="1"/>
</dbReference>
<dbReference type="EMBL" id="ATCN01001126">
    <property type="protein sequence ID" value="EPR77959.1"/>
    <property type="molecule type" value="Genomic_DNA"/>
</dbReference>
<dbReference type="GO" id="GO:0005737">
    <property type="term" value="C:cytoplasm"/>
    <property type="evidence" value="ECO:0007669"/>
    <property type="project" value="TreeGrafter"/>
</dbReference>
<dbReference type="SMART" id="SM00369">
    <property type="entry name" value="LRR_TYP"/>
    <property type="match status" value="6"/>
</dbReference>
<evidence type="ECO:0000313" key="4">
    <source>
        <dbReference type="Proteomes" id="UP000014978"/>
    </source>
</evidence>
<dbReference type="InterPro" id="IPR032675">
    <property type="entry name" value="LRR_dom_sf"/>
</dbReference>
<dbReference type="PANTHER" id="PTHR48051">
    <property type="match status" value="1"/>
</dbReference>
<dbReference type="Pfam" id="PF13855">
    <property type="entry name" value="LRR_8"/>
    <property type="match status" value="1"/>
</dbReference>
<dbReference type="SMART" id="SM00365">
    <property type="entry name" value="LRR_SD22"/>
    <property type="match status" value="5"/>
</dbReference>
<feature type="non-terminal residue" evidence="3">
    <location>
        <position position="404"/>
    </location>
</feature>
<reference evidence="4" key="1">
    <citation type="journal article" date="2013" name="PLoS Genet.">
        <title>The genome of Spraguea lophii and the basis of host-microsporidian interactions.</title>
        <authorList>
            <person name="Campbell S.E."/>
            <person name="Williams T.A."/>
            <person name="Yousuf A."/>
            <person name="Soanes D.M."/>
            <person name="Paszkiewicz K.H."/>
            <person name="Williams B.A.P."/>
        </authorList>
    </citation>
    <scope>NUCLEOTIDE SEQUENCE [LARGE SCALE GENOMIC DNA]</scope>
    <source>
        <strain evidence="4">42_110</strain>
    </source>
</reference>
<dbReference type="InterPro" id="IPR003591">
    <property type="entry name" value="Leu-rich_rpt_typical-subtyp"/>
</dbReference>
<dbReference type="HOGENOM" id="CLU_016141_1_0_1"/>
<dbReference type="AlphaFoldDB" id="S7XFZ1"/>
<keyword evidence="2" id="KW-0677">Repeat</keyword>
<evidence type="ECO:0000313" key="3">
    <source>
        <dbReference type="EMBL" id="EPR77959.1"/>
    </source>
</evidence>
<dbReference type="PROSITE" id="PS51450">
    <property type="entry name" value="LRR"/>
    <property type="match status" value="1"/>
</dbReference>
<comment type="caution">
    <text evidence="3">The sequence shown here is derived from an EMBL/GenBank/DDBJ whole genome shotgun (WGS) entry which is preliminary data.</text>
</comment>
<dbReference type="Pfam" id="PF00560">
    <property type="entry name" value="LRR_1"/>
    <property type="match status" value="1"/>
</dbReference>
<organism evidence="3 4">
    <name type="scientific">Spraguea lophii (strain 42_110)</name>
    <name type="common">Microsporidian parasite</name>
    <dbReference type="NCBI Taxonomy" id="1358809"/>
    <lineage>
        <taxon>Eukaryota</taxon>
        <taxon>Fungi</taxon>
        <taxon>Fungi incertae sedis</taxon>
        <taxon>Microsporidia</taxon>
        <taxon>Spragueidae</taxon>
        <taxon>Spraguea</taxon>
    </lineage>
</organism>
<dbReference type="STRING" id="1358809.S7XFZ1"/>
<dbReference type="Gene3D" id="3.80.10.10">
    <property type="entry name" value="Ribonuclease Inhibitor"/>
    <property type="match status" value="2"/>
</dbReference>
<dbReference type="InterPro" id="IPR050216">
    <property type="entry name" value="LRR_domain-containing"/>
</dbReference>
<sequence>MNNLETLGIGYCFDLVNISPNLFRLKNLKELDLSCNYLLFENNDFIACSVYSNDKASTQNASDDENNNDYTNFVSYKSLKILYIGNNDLSEFPQNFLNFINLEEINISGNLFEDIPLVIHSFVNLKILDISSNYIEEVIIKNNMFNNLLELYLEYNRIIKLSISDNALQNLETFNLSYNNFSKLDRNIFQLKRLKNLSVFGVIFTEIEKFPYVRDDPMNLILTLKDISVLSNIFCYNGIHELTVRCEEQIDGEIDIFEHVPFNAQIKYLEFYKCFLTSISPGISKLINLEVLKASDNEIIILENVFTGMTSLKSLDLSFNRITNIDGNIFDIITLEELNLFFNRIKLLPSNINNMRNSNLQIDLCMNPLHLGIDADSQNLELIHIEQVNRDILGNIIYDRISTP</sequence>